<accession>A0AAV2IHM0</accession>
<comment type="caution">
    <text evidence="1">The sequence shown here is derived from an EMBL/GenBank/DDBJ whole genome shotgun (WGS) entry which is preliminary data.</text>
</comment>
<name>A0AAV2IHM0_LYMST</name>
<proteinExistence type="predicted"/>
<reference evidence="1 2" key="1">
    <citation type="submission" date="2024-04" db="EMBL/GenBank/DDBJ databases">
        <authorList>
            <consortium name="Genoscope - CEA"/>
            <person name="William W."/>
        </authorList>
    </citation>
    <scope>NUCLEOTIDE SEQUENCE [LARGE SCALE GENOMIC DNA]</scope>
</reference>
<dbReference type="Proteomes" id="UP001497497">
    <property type="component" value="Unassembled WGS sequence"/>
</dbReference>
<dbReference type="EMBL" id="CAXITT010000823">
    <property type="protein sequence ID" value="CAL1546527.1"/>
    <property type="molecule type" value="Genomic_DNA"/>
</dbReference>
<dbReference type="AlphaFoldDB" id="A0AAV2IHM0"/>
<protein>
    <submittedName>
        <fullName evidence="1">Uncharacterized protein</fullName>
    </submittedName>
</protein>
<organism evidence="1 2">
    <name type="scientific">Lymnaea stagnalis</name>
    <name type="common">Great pond snail</name>
    <name type="synonym">Helix stagnalis</name>
    <dbReference type="NCBI Taxonomy" id="6523"/>
    <lineage>
        <taxon>Eukaryota</taxon>
        <taxon>Metazoa</taxon>
        <taxon>Spiralia</taxon>
        <taxon>Lophotrochozoa</taxon>
        <taxon>Mollusca</taxon>
        <taxon>Gastropoda</taxon>
        <taxon>Heterobranchia</taxon>
        <taxon>Euthyneura</taxon>
        <taxon>Panpulmonata</taxon>
        <taxon>Hygrophila</taxon>
        <taxon>Lymnaeoidea</taxon>
        <taxon>Lymnaeidae</taxon>
        <taxon>Lymnaea</taxon>
    </lineage>
</organism>
<evidence type="ECO:0000313" key="1">
    <source>
        <dbReference type="EMBL" id="CAL1546527.1"/>
    </source>
</evidence>
<keyword evidence="2" id="KW-1185">Reference proteome</keyword>
<evidence type="ECO:0000313" key="2">
    <source>
        <dbReference type="Proteomes" id="UP001497497"/>
    </source>
</evidence>
<sequence>MDNSKLKGGFRYGVVSACNCDDDDGLYLDDDVNYIKRRLPLYRERKLPNILQNLSKVGFTRTRGARGCANKVVVLFTSQQGNLSPYIWSLANQNVKVYIADPSYSGVAVKGALTLSGQSIAQQAGHLIKHLCTQPLTCV</sequence>
<gene>
    <name evidence="1" type="ORF">GSLYS_00019904001</name>
</gene>